<organism evidence="2 3">
    <name type="scientific">Novosphingobium resinovorum</name>
    <dbReference type="NCBI Taxonomy" id="158500"/>
    <lineage>
        <taxon>Bacteria</taxon>
        <taxon>Pseudomonadati</taxon>
        <taxon>Pseudomonadota</taxon>
        <taxon>Alphaproteobacteria</taxon>
        <taxon>Sphingomonadales</taxon>
        <taxon>Sphingomonadaceae</taxon>
        <taxon>Novosphingobium</taxon>
    </lineage>
</organism>
<dbReference type="OrthoDB" id="7256301at2"/>
<dbReference type="AlphaFoldDB" id="A0A1D8ADN2"/>
<keyword evidence="1" id="KW-0472">Membrane</keyword>
<evidence type="ECO:0000313" key="2">
    <source>
        <dbReference type="EMBL" id="AOR80232.1"/>
    </source>
</evidence>
<keyword evidence="1" id="KW-0812">Transmembrane</keyword>
<sequence length="213" mass="22387">MSSESLIANLSSDLAPVQRRSMVREGGLVLALGTVELALFLGMGVMRPDMSHMAGSPYLMWRVGSLGLLAVVACVLAIQSFSPTARPRRGLMLACVLAVAAIVVGAFVTPDGANERALLDRIDPARGMLCAVSIFVLSLPIVALLGALMRRAAPTQPRLSALASGIAAGACGAFVFAFCCPFNDPLYVVVWYTAGCAAAAAAARWRLPRRFHL</sequence>
<name>A0A1D8ADN2_9SPHN</name>
<evidence type="ECO:0000256" key="1">
    <source>
        <dbReference type="SAM" id="Phobius"/>
    </source>
</evidence>
<dbReference type="RefSeq" id="WP_069709645.1">
    <property type="nucleotide sequence ID" value="NZ_CP017077.1"/>
</dbReference>
<feature type="transmembrane region" description="Helical" evidence="1">
    <location>
        <begin position="28"/>
        <end position="46"/>
    </location>
</feature>
<keyword evidence="3" id="KW-1185">Reference proteome</keyword>
<feature type="transmembrane region" description="Helical" evidence="1">
    <location>
        <begin position="58"/>
        <end position="78"/>
    </location>
</feature>
<dbReference type="Proteomes" id="UP000094626">
    <property type="component" value="Plasmid pSA2"/>
</dbReference>
<dbReference type="InterPro" id="IPR009495">
    <property type="entry name" value="NrsF"/>
</dbReference>
<feature type="transmembrane region" description="Helical" evidence="1">
    <location>
        <begin position="189"/>
        <end position="207"/>
    </location>
</feature>
<geneLocation type="plasmid" evidence="2 3">
    <name>pSA2</name>
</geneLocation>
<feature type="transmembrane region" description="Helical" evidence="1">
    <location>
        <begin position="161"/>
        <end position="183"/>
    </location>
</feature>
<gene>
    <name evidence="2" type="ORF">BES08_25270</name>
</gene>
<feature type="transmembrane region" description="Helical" evidence="1">
    <location>
        <begin position="128"/>
        <end position="149"/>
    </location>
</feature>
<dbReference type="KEGG" id="nre:BES08_25270"/>
<reference evidence="3" key="1">
    <citation type="journal article" date="2017" name="J. Biotechnol.">
        <title>Complete genome sequence of Novosphingobium resinovorum SA1, a versatile xenobiotic-degrading bacterium capable of utilizing sulfanilic acid.</title>
        <authorList>
            <person name="Hegedus B."/>
            <person name="Kos P.B."/>
            <person name="Balint B."/>
            <person name="Maroti G."/>
            <person name="Gan H.M."/>
            <person name="Perei K."/>
            <person name="Rakhely G."/>
        </authorList>
    </citation>
    <scope>NUCLEOTIDE SEQUENCE [LARGE SCALE GENOMIC DNA]</scope>
    <source>
        <strain evidence="3">SA1</strain>
    </source>
</reference>
<evidence type="ECO:0008006" key="4">
    <source>
        <dbReference type="Google" id="ProtNLM"/>
    </source>
</evidence>
<keyword evidence="1" id="KW-1133">Transmembrane helix</keyword>
<dbReference type="EMBL" id="CP017077">
    <property type="protein sequence ID" value="AOR80232.1"/>
    <property type="molecule type" value="Genomic_DNA"/>
</dbReference>
<dbReference type="Pfam" id="PF06532">
    <property type="entry name" value="NrsF"/>
    <property type="match status" value="1"/>
</dbReference>
<accession>A0A1D8ADN2</accession>
<protein>
    <recommendedName>
        <fullName evidence="4">DUF1109 domain-containing protein</fullName>
    </recommendedName>
</protein>
<proteinExistence type="predicted"/>
<evidence type="ECO:0000313" key="3">
    <source>
        <dbReference type="Proteomes" id="UP000094626"/>
    </source>
</evidence>
<keyword evidence="2" id="KW-0614">Plasmid</keyword>
<feature type="transmembrane region" description="Helical" evidence="1">
    <location>
        <begin position="90"/>
        <end position="108"/>
    </location>
</feature>